<accession>A0A815X240</accession>
<dbReference type="Proteomes" id="UP000663855">
    <property type="component" value="Unassembled WGS sequence"/>
</dbReference>
<dbReference type="EMBL" id="CAJOBI010005253">
    <property type="protein sequence ID" value="CAF4026665.1"/>
    <property type="molecule type" value="Genomic_DNA"/>
</dbReference>
<reference evidence="3" key="1">
    <citation type="submission" date="2021-02" db="EMBL/GenBank/DDBJ databases">
        <authorList>
            <person name="Nowell W R."/>
        </authorList>
    </citation>
    <scope>NUCLEOTIDE SEQUENCE</scope>
</reference>
<evidence type="ECO:0000313" key="8">
    <source>
        <dbReference type="EMBL" id="CAF3976832.1"/>
    </source>
</evidence>
<evidence type="ECO:0000313" key="11">
    <source>
        <dbReference type="Proteomes" id="UP000663866"/>
    </source>
</evidence>
<dbReference type="Proteomes" id="UP000681967">
    <property type="component" value="Unassembled WGS sequence"/>
</dbReference>
<evidence type="ECO:0000313" key="3">
    <source>
        <dbReference type="EMBL" id="CAF1551053.1"/>
    </source>
</evidence>
<dbReference type="PANTHER" id="PTHR36512">
    <property type="entry name" value="D-AMINOPEPTIDASE"/>
    <property type="match status" value="1"/>
</dbReference>
<dbReference type="Proteomes" id="UP000663866">
    <property type="component" value="Unassembled WGS sequence"/>
</dbReference>
<evidence type="ECO:0000313" key="7">
    <source>
        <dbReference type="EMBL" id="CAF3936962.1"/>
    </source>
</evidence>
<dbReference type="EMBL" id="CAJOBG010002017">
    <property type="protein sequence ID" value="CAF3976832.1"/>
    <property type="molecule type" value="Genomic_DNA"/>
</dbReference>
<dbReference type="Proteomes" id="UP000663856">
    <property type="component" value="Unassembled WGS sequence"/>
</dbReference>
<dbReference type="CDD" id="cd02253">
    <property type="entry name" value="DmpA"/>
    <property type="match status" value="1"/>
</dbReference>
<evidence type="ECO:0000313" key="2">
    <source>
        <dbReference type="EMBL" id="CAF1410042.1"/>
    </source>
</evidence>
<evidence type="ECO:0000313" key="5">
    <source>
        <dbReference type="EMBL" id="CAF2087726.1"/>
    </source>
</evidence>
<dbReference type="EMBL" id="CAJNRE010010051">
    <property type="protein sequence ID" value="CAF2087726.1"/>
    <property type="molecule type" value="Genomic_DNA"/>
</dbReference>
<comment type="caution">
    <text evidence="3">The sequence shown here is derived from an EMBL/GenBank/DDBJ whole genome shotgun (WGS) entry which is preliminary data.</text>
</comment>
<dbReference type="Proteomes" id="UP000681720">
    <property type="component" value="Unassembled WGS sequence"/>
</dbReference>
<dbReference type="InterPro" id="IPR005321">
    <property type="entry name" value="Peptidase_S58_DmpA"/>
</dbReference>
<gene>
    <name evidence="7" type="ORF">BYL167_LOCUS10304</name>
    <name evidence="3" type="ORF">CJN711_LOCUS30408</name>
    <name evidence="6" type="ORF">GIL414_LOCUS7426</name>
    <name evidence="2" type="ORF">KQP761_LOCUS10105</name>
    <name evidence="5" type="ORF">MBJ925_LOCUS19787</name>
    <name evidence="8" type="ORF">OVN521_LOCUS13697</name>
    <name evidence="9" type="ORF">SMN809_LOCUS13342</name>
    <name evidence="4" type="ORF">WKI299_LOCUS8266</name>
</gene>
<dbReference type="EMBL" id="CAJNOV010014505">
    <property type="protein sequence ID" value="CAF1551053.1"/>
    <property type="molecule type" value="Genomic_DNA"/>
</dbReference>
<name>A0A815X240_9BILA</name>
<organism evidence="3 10">
    <name type="scientific">Rotaria magnacalcarata</name>
    <dbReference type="NCBI Taxonomy" id="392030"/>
    <lineage>
        <taxon>Eukaryota</taxon>
        <taxon>Metazoa</taxon>
        <taxon>Spiralia</taxon>
        <taxon>Gnathifera</taxon>
        <taxon>Rotifera</taxon>
        <taxon>Eurotatoria</taxon>
        <taxon>Bdelloidea</taxon>
        <taxon>Philodinida</taxon>
        <taxon>Philodinidae</taxon>
        <taxon>Rotaria</taxon>
    </lineage>
</organism>
<evidence type="ECO:0008006" key="12">
    <source>
        <dbReference type="Google" id="ProtNLM"/>
    </source>
</evidence>
<comment type="similarity">
    <text evidence="1">Belongs to the peptidase S58 family.</text>
</comment>
<sequence>MSNQIRARDIGIPLKGTPGTWNSITDVPGVEVGHRTLIEDSDEQSMNKKSVRTGVTVVLPRGKNISGNLEQQQVFGAWYSLNGNGEMTGTTWLEESGLLGPIIAITNTHSVGTIRDAAIQWILQQSNQSSLSDDVYCSLSLPVVAETWDGLLNDINGFHVRPEHLFDAIKTASSTRVDEGNVGGGTGMVTHKFKGGIGTSSRQHNKYTVGVLVQSNYGKRNQLTIAGIPVGEEMLDEFLPISEQEKSKLKEQGSIIVVVATDAPFLPHQLKRLVRRVPIGIGLVGGRGGDSSGDIFIAFSTANQQIMGRQTDVLHLDMLPNETMDPFFEAVTQATEEAILNAMIAAETMEGNHGHKVYAISHERIREILKKYNRLKNN</sequence>
<dbReference type="EMBL" id="CAJNRF010002634">
    <property type="protein sequence ID" value="CAF2040615.1"/>
    <property type="molecule type" value="Genomic_DNA"/>
</dbReference>
<dbReference type="GO" id="GO:0004177">
    <property type="term" value="F:aminopeptidase activity"/>
    <property type="evidence" value="ECO:0007669"/>
    <property type="project" value="TreeGrafter"/>
</dbReference>
<dbReference type="EMBL" id="CAJOBH010003086">
    <property type="protein sequence ID" value="CAF3936962.1"/>
    <property type="molecule type" value="Genomic_DNA"/>
</dbReference>
<dbReference type="Proteomes" id="UP000663834">
    <property type="component" value="Unassembled WGS sequence"/>
</dbReference>
<evidence type="ECO:0000256" key="1">
    <source>
        <dbReference type="ARBA" id="ARBA00007068"/>
    </source>
</evidence>
<dbReference type="OrthoDB" id="2107894at2759"/>
<dbReference type="Pfam" id="PF03576">
    <property type="entry name" value="Peptidase_S58"/>
    <property type="match status" value="1"/>
</dbReference>
<evidence type="ECO:0000313" key="4">
    <source>
        <dbReference type="EMBL" id="CAF2040615.1"/>
    </source>
</evidence>
<proteinExistence type="inferred from homology"/>
<evidence type="ECO:0000313" key="6">
    <source>
        <dbReference type="EMBL" id="CAF3918094.1"/>
    </source>
</evidence>
<dbReference type="InterPro" id="IPR016117">
    <property type="entry name" value="ArgJ-like_dom_sf"/>
</dbReference>
<dbReference type="AlphaFoldDB" id="A0A815X240"/>
<evidence type="ECO:0000313" key="9">
    <source>
        <dbReference type="EMBL" id="CAF4026665.1"/>
    </source>
</evidence>
<evidence type="ECO:0000313" key="10">
    <source>
        <dbReference type="Proteomes" id="UP000663855"/>
    </source>
</evidence>
<dbReference type="EMBL" id="CAJNOW010004249">
    <property type="protein sequence ID" value="CAF1410042.1"/>
    <property type="molecule type" value="Genomic_DNA"/>
</dbReference>
<dbReference type="PANTHER" id="PTHR36512:SF3">
    <property type="entry name" value="BLR5678 PROTEIN"/>
    <property type="match status" value="1"/>
</dbReference>
<dbReference type="Proteomes" id="UP000676336">
    <property type="component" value="Unassembled WGS sequence"/>
</dbReference>
<protein>
    <recommendedName>
        <fullName evidence="12">Aminopeptidase</fullName>
    </recommendedName>
</protein>
<dbReference type="Proteomes" id="UP000663824">
    <property type="component" value="Unassembled WGS sequence"/>
</dbReference>
<dbReference type="Gene3D" id="3.60.70.12">
    <property type="entry name" value="L-amino peptidase D-ALA esterase/amidase"/>
    <property type="match status" value="1"/>
</dbReference>
<dbReference type="EMBL" id="CAJOBJ010002262">
    <property type="protein sequence ID" value="CAF3918094.1"/>
    <property type="molecule type" value="Genomic_DNA"/>
</dbReference>
<dbReference type="SUPFAM" id="SSF56266">
    <property type="entry name" value="DmpA/ArgJ-like"/>
    <property type="match status" value="1"/>
</dbReference>
<keyword evidence="11" id="KW-1185">Reference proteome</keyword>